<reference evidence="2 3" key="1">
    <citation type="submission" date="2019-02" db="EMBL/GenBank/DDBJ databases">
        <title>Deep-cultivation of Planctomycetes and their phenomic and genomic characterization uncovers novel biology.</title>
        <authorList>
            <person name="Wiegand S."/>
            <person name="Jogler M."/>
            <person name="Boedeker C."/>
            <person name="Pinto D."/>
            <person name="Vollmers J."/>
            <person name="Rivas-Marin E."/>
            <person name="Kohn T."/>
            <person name="Peeters S.H."/>
            <person name="Heuer A."/>
            <person name="Rast P."/>
            <person name="Oberbeckmann S."/>
            <person name="Bunk B."/>
            <person name="Jeske O."/>
            <person name="Meyerdierks A."/>
            <person name="Storesund J.E."/>
            <person name="Kallscheuer N."/>
            <person name="Luecker S."/>
            <person name="Lage O.M."/>
            <person name="Pohl T."/>
            <person name="Merkel B.J."/>
            <person name="Hornburger P."/>
            <person name="Mueller R.-W."/>
            <person name="Bruemmer F."/>
            <person name="Labrenz M."/>
            <person name="Spormann A.M."/>
            <person name="Op den Camp H."/>
            <person name="Overmann J."/>
            <person name="Amann R."/>
            <person name="Jetten M.S.M."/>
            <person name="Mascher T."/>
            <person name="Medema M.H."/>
            <person name="Devos D.P."/>
            <person name="Kaster A.-K."/>
            <person name="Ovreas L."/>
            <person name="Rohde M."/>
            <person name="Galperin M.Y."/>
            <person name="Jogler C."/>
        </authorList>
    </citation>
    <scope>NUCLEOTIDE SEQUENCE [LARGE SCALE GENOMIC DNA]</scope>
    <source>
        <strain evidence="2 3">V22</strain>
    </source>
</reference>
<dbReference type="AlphaFoldDB" id="A0A517T8U7"/>
<evidence type="ECO:0000256" key="1">
    <source>
        <dbReference type="SAM" id="MobiDB-lite"/>
    </source>
</evidence>
<organism evidence="2 3">
    <name type="scientific">Calycomorphotria hydatis</name>
    <dbReference type="NCBI Taxonomy" id="2528027"/>
    <lineage>
        <taxon>Bacteria</taxon>
        <taxon>Pseudomonadati</taxon>
        <taxon>Planctomycetota</taxon>
        <taxon>Planctomycetia</taxon>
        <taxon>Planctomycetales</taxon>
        <taxon>Planctomycetaceae</taxon>
        <taxon>Calycomorphotria</taxon>
    </lineage>
</organism>
<sequence length="81" mass="9250">MQAHRAVIDDGSLAGQRLYYDLATDALMPYSALVSYTAVLNHFIWRMNVAQENLCQNYRPITKPDTPSSRIREVTSTRSMK</sequence>
<evidence type="ECO:0000313" key="3">
    <source>
        <dbReference type="Proteomes" id="UP000319976"/>
    </source>
</evidence>
<keyword evidence="3" id="KW-1185">Reference proteome</keyword>
<evidence type="ECO:0000313" key="2">
    <source>
        <dbReference type="EMBL" id="QDT64778.1"/>
    </source>
</evidence>
<proteinExistence type="predicted"/>
<name>A0A517T8U7_9PLAN</name>
<feature type="region of interest" description="Disordered" evidence="1">
    <location>
        <begin position="60"/>
        <end position="81"/>
    </location>
</feature>
<dbReference type="KEGG" id="chya:V22_20190"/>
<dbReference type="Proteomes" id="UP000319976">
    <property type="component" value="Chromosome"/>
</dbReference>
<gene>
    <name evidence="2" type="ORF">V22_20190</name>
</gene>
<dbReference type="EMBL" id="CP036316">
    <property type="protein sequence ID" value="QDT64778.1"/>
    <property type="molecule type" value="Genomic_DNA"/>
</dbReference>
<accession>A0A517T8U7</accession>
<protein>
    <submittedName>
        <fullName evidence="2">Uncharacterized protein</fullName>
    </submittedName>
</protein>